<comment type="caution">
    <text evidence="3">The sequence shown here is derived from an EMBL/GenBank/DDBJ whole genome shotgun (WGS) entry which is preliminary data.</text>
</comment>
<dbReference type="Pfam" id="PF00106">
    <property type="entry name" value="adh_short"/>
    <property type="match status" value="1"/>
</dbReference>
<dbReference type="Gene3D" id="3.40.50.720">
    <property type="entry name" value="NAD(P)-binding Rossmann-like Domain"/>
    <property type="match status" value="1"/>
</dbReference>
<sequence length="239" mass="26449">MIQVKNRNALITGSSRGIGQQVALGLANLGCNIIIHGRSPESCSKTLKMLEKFKVNAHCVYGELSDESQLDDLIEQVKDLKISVDILYNNAAIMSPYRHDFWSHSFEDWMTSFKVNVYAMYKLSSAFIPIMIENGFGRVVNLTSGIEDQPELAPYGASKWAVNKLTDDIAVKLENTGVRINRLDPSWLRTDLGGSSADYAVEEVLPGALAPVLIENEGPNGQLFLAIDHNLNSEDFKKS</sequence>
<evidence type="ECO:0000256" key="1">
    <source>
        <dbReference type="ARBA" id="ARBA00006484"/>
    </source>
</evidence>
<evidence type="ECO:0000313" key="4">
    <source>
        <dbReference type="Proteomes" id="UP000012317"/>
    </source>
</evidence>
<dbReference type="SUPFAM" id="SSF51735">
    <property type="entry name" value="NAD(P)-binding Rossmann-fold domains"/>
    <property type="match status" value="1"/>
</dbReference>
<dbReference type="PRINTS" id="PR00081">
    <property type="entry name" value="GDHRDH"/>
</dbReference>
<evidence type="ECO:0000313" key="3">
    <source>
        <dbReference type="EMBL" id="EMY80517.1"/>
    </source>
</evidence>
<comment type="similarity">
    <text evidence="1 2">Belongs to the short-chain dehydrogenases/reductases (SDR) family.</text>
</comment>
<keyword evidence="4" id="KW-1185">Reference proteome</keyword>
<dbReference type="InterPro" id="IPR036291">
    <property type="entry name" value="NAD(P)-bd_dom_sf"/>
</dbReference>
<reference evidence="3 4" key="1">
    <citation type="journal article" date="2014" name="Genome Biol. Evol.">
        <title>Extensive gene acquisition in the extremely psychrophilic bacterial species Psychroflexus torquis and the link to sea-ice ecosystem specialism.</title>
        <authorList>
            <person name="Feng S."/>
            <person name="Powell S.M."/>
            <person name="Wilson R."/>
            <person name="Bowman J.P."/>
        </authorList>
    </citation>
    <scope>NUCLEOTIDE SEQUENCE [LARGE SCALE GENOMIC DNA]</scope>
    <source>
        <strain evidence="3 4">ACAM 44</strain>
    </source>
</reference>
<dbReference type="CDD" id="cd05233">
    <property type="entry name" value="SDR_c"/>
    <property type="match status" value="1"/>
</dbReference>
<protein>
    <submittedName>
        <fullName evidence="3">Oxidoreductase, short chain dehydrogenase/reductase family protein</fullName>
    </submittedName>
</protein>
<dbReference type="RefSeq" id="WP_003441756.1">
    <property type="nucleotide sequence ID" value="NZ_APLF01000011.1"/>
</dbReference>
<dbReference type="PANTHER" id="PTHR42879:SF2">
    <property type="entry name" value="3-OXOACYL-[ACYL-CARRIER-PROTEIN] REDUCTASE FABG"/>
    <property type="match status" value="1"/>
</dbReference>
<dbReference type="eggNOG" id="COG1028">
    <property type="taxonomic scope" value="Bacteria"/>
</dbReference>
<dbReference type="STRING" id="1189619.pgond44_11051"/>
<organism evidence="3 4">
    <name type="scientific">Psychroflexus gondwanensis ACAM 44</name>
    <dbReference type="NCBI Taxonomy" id="1189619"/>
    <lineage>
        <taxon>Bacteria</taxon>
        <taxon>Pseudomonadati</taxon>
        <taxon>Bacteroidota</taxon>
        <taxon>Flavobacteriia</taxon>
        <taxon>Flavobacteriales</taxon>
        <taxon>Flavobacteriaceae</taxon>
        <taxon>Psychroflexus</taxon>
    </lineage>
</organism>
<dbReference type="PRINTS" id="PR00080">
    <property type="entry name" value="SDRFAMILY"/>
</dbReference>
<name>N1WTK5_9FLAO</name>
<accession>N1WTK5</accession>
<dbReference type="EMBL" id="APLF01000011">
    <property type="protein sequence ID" value="EMY80517.1"/>
    <property type="molecule type" value="Genomic_DNA"/>
</dbReference>
<dbReference type="Proteomes" id="UP000012317">
    <property type="component" value="Unassembled WGS sequence"/>
</dbReference>
<dbReference type="AlphaFoldDB" id="N1WTK5"/>
<gene>
    <name evidence="3" type="ORF">pgond44_11051</name>
</gene>
<dbReference type="InterPro" id="IPR002347">
    <property type="entry name" value="SDR_fam"/>
</dbReference>
<dbReference type="PANTHER" id="PTHR42879">
    <property type="entry name" value="3-OXOACYL-(ACYL-CARRIER-PROTEIN) REDUCTASE"/>
    <property type="match status" value="1"/>
</dbReference>
<dbReference type="InterPro" id="IPR050259">
    <property type="entry name" value="SDR"/>
</dbReference>
<proteinExistence type="inferred from homology"/>
<evidence type="ECO:0000256" key="2">
    <source>
        <dbReference type="RuleBase" id="RU000363"/>
    </source>
</evidence>